<dbReference type="Proteomes" id="UP001549307">
    <property type="component" value="Unassembled WGS sequence"/>
</dbReference>
<keyword evidence="3" id="KW-1185">Reference proteome</keyword>
<organism evidence="2 3">
    <name type="scientific">Arthrobacter bambusae</name>
    <dbReference type="NCBI Taxonomy" id="1338426"/>
    <lineage>
        <taxon>Bacteria</taxon>
        <taxon>Bacillati</taxon>
        <taxon>Actinomycetota</taxon>
        <taxon>Actinomycetes</taxon>
        <taxon>Micrococcales</taxon>
        <taxon>Micrococcaceae</taxon>
        <taxon>Arthrobacter</taxon>
    </lineage>
</organism>
<evidence type="ECO:0000313" key="2">
    <source>
        <dbReference type="EMBL" id="MET4541744.1"/>
    </source>
</evidence>
<protein>
    <submittedName>
        <fullName evidence="2">Uncharacterized protein</fullName>
    </submittedName>
</protein>
<proteinExistence type="predicted"/>
<comment type="caution">
    <text evidence="2">The sequence shown here is derived from an EMBL/GenBank/DDBJ whole genome shotgun (WGS) entry which is preliminary data.</text>
</comment>
<dbReference type="GeneID" id="92754471"/>
<evidence type="ECO:0000313" key="3">
    <source>
        <dbReference type="Proteomes" id="UP001549307"/>
    </source>
</evidence>
<dbReference type="RefSeq" id="WP_354231784.1">
    <property type="nucleotide sequence ID" value="NZ_JBEPSN010000010.1"/>
</dbReference>
<gene>
    <name evidence="2" type="ORF">ABIE37_003546</name>
</gene>
<accession>A0ABV2PAE0</accession>
<sequence length="67" mass="6881">MLSIRTNTAVMASFVGDRGWGAVLGEPAAGDRGRARFAVPTTPRPLSPASAEVRRGSVAVEPTSEAA</sequence>
<reference evidence="2 3" key="1">
    <citation type="submission" date="2024-06" db="EMBL/GenBank/DDBJ databases">
        <title>Sorghum-associated microbial communities from plants grown in Nebraska, USA.</title>
        <authorList>
            <person name="Schachtman D."/>
        </authorList>
    </citation>
    <scope>NUCLEOTIDE SEQUENCE [LARGE SCALE GENOMIC DNA]</scope>
    <source>
        <strain evidence="2 3">3552</strain>
    </source>
</reference>
<evidence type="ECO:0000256" key="1">
    <source>
        <dbReference type="SAM" id="MobiDB-lite"/>
    </source>
</evidence>
<name>A0ABV2PAE0_9MICC</name>
<dbReference type="EMBL" id="JBEPSN010000010">
    <property type="protein sequence ID" value="MET4541744.1"/>
    <property type="molecule type" value="Genomic_DNA"/>
</dbReference>
<feature type="region of interest" description="Disordered" evidence="1">
    <location>
        <begin position="31"/>
        <end position="67"/>
    </location>
</feature>